<sequence length="235" mass="23793">MPEGARSVSFPFRIAAPRETVTYEMKAQVAGSGLTTVAKLTILAADPAVRAVTEFRSSADVALDGTALTGTVVLKTPAPAGGITVSLSNNAPYAGAGVSIPLYVTIPGGSTSASFPMRVFASYPDVARPSADIGTSIAIGDIVVVPKEFALSAGGLRRGTAKGAVGIGEAPNPSGATVTLTSDTPGFTVPPTVTIPPGKPGASFPITVSDSIPYGKRVVLTATWNGRTITSDYWV</sequence>
<reference evidence="2" key="1">
    <citation type="journal article" date="2019" name="Int. J. Syst. Evol. Microbiol.">
        <title>The Global Catalogue of Microorganisms (GCM) 10K type strain sequencing project: providing services to taxonomists for standard genome sequencing and annotation.</title>
        <authorList>
            <consortium name="The Broad Institute Genomics Platform"/>
            <consortium name="The Broad Institute Genome Sequencing Center for Infectious Disease"/>
            <person name="Wu L."/>
            <person name="Ma J."/>
        </authorList>
    </citation>
    <scope>NUCLEOTIDE SEQUENCE [LARGE SCALE GENOMIC DNA]</scope>
    <source>
        <strain evidence="2">CGMCC 4.7132</strain>
    </source>
</reference>
<organism evidence="1 2">
    <name type="scientific">Sphaerisporangium dianthi</name>
    <dbReference type="NCBI Taxonomy" id="1436120"/>
    <lineage>
        <taxon>Bacteria</taxon>
        <taxon>Bacillati</taxon>
        <taxon>Actinomycetota</taxon>
        <taxon>Actinomycetes</taxon>
        <taxon>Streptosporangiales</taxon>
        <taxon>Streptosporangiaceae</taxon>
        <taxon>Sphaerisporangium</taxon>
    </lineage>
</organism>
<keyword evidence="2" id="KW-1185">Reference proteome</keyword>
<accession>A0ABV9CK28</accession>
<comment type="caution">
    <text evidence="1">The sequence shown here is derived from an EMBL/GenBank/DDBJ whole genome shotgun (WGS) entry which is preliminary data.</text>
</comment>
<evidence type="ECO:0000313" key="1">
    <source>
        <dbReference type="EMBL" id="MFC4532849.1"/>
    </source>
</evidence>
<name>A0ABV9CK28_9ACTN</name>
<dbReference type="Proteomes" id="UP001596004">
    <property type="component" value="Unassembled WGS sequence"/>
</dbReference>
<dbReference type="RefSeq" id="WP_380841754.1">
    <property type="nucleotide sequence ID" value="NZ_JBHSFP010000012.1"/>
</dbReference>
<protein>
    <submittedName>
        <fullName evidence="1">Uncharacterized protein</fullName>
    </submittedName>
</protein>
<proteinExistence type="predicted"/>
<gene>
    <name evidence="1" type="ORF">ACFO60_18900</name>
</gene>
<evidence type="ECO:0000313" key="2">
    <source>
        <dbReference type="Proteomes" id="UP001596004"/>
    </source>
</evidence>
<dbReference type="EMBL" id="JBHSFP010000012">
    <property type="protein sequence ID" value="MFC4532849.1"/>
    <property type="molecule type" value="Genomic_DNA"/>
</dbReference>